<gene>
    <name evidence="3" type="ORF">RhiirA4_487358</name>
</gene>
<accession>A0A2I1HSI5</accession>
<dbReference type="AlphaFoldDB" id="A0A2I1HSI5"/>
<dbReference type="VEuPathDB" id="FungiDB:RhiirFUN_017114"/>
<comment type="caution">
    <text evidence="3">The sequence shown here is derived from an EMBL/GenBank/DDBJ whole genome shotgun (WGS) entry which is preliminary data.</text>
</comment>
<feature type="region of interest" description="Disordered" evidence="2">
    <location>
        <begin position="1"/>
        <end position="28"/>
    </location>
</feature>
<evidence type="ECO:0000256" key="2">
    <source>
        <dbReference type="SAM" id="MobiDB-lite"/>
    </source>
</evidence>
<dbReference type="VEuPathDB" id="FungiDB:RhiirA1_481018"/>
<proteinExistence type="predicted"/>
<evidence type="ECO:0000313" key="3">
    <source>
        <dbReference type="EMBL" id="PKY61830.1"/>
    </source>
</evidence>
<dbReference type="VEuPathDB" id="FungiDB:FUN_010713"/>
<feature type="coiled-coil region" evidence="1">
    <location>
        <begin position="531"/>
        <end position="558"/>
    </location>
</feature>
<reference evidence="3 4" key="1">
    <citation type="submission" date="2015-10" db="EMBL/GenBank/DDBJ databases">
        <title>Genome analyses suggest a sexual origin of heterokaryosis in a supposedly ancient asexual fungus.</title>
        <authorList>
            <person name="Ropars J."/>
            <person name="Sedzielewska K."/>
            <person name="Noel J."/>
            <person name="Charron P."/>
            <person name="Farinelli L."/>
            <person name="Marton T."/>
            <person name="Kruger M."/>
            <person name="Pelin A."/>
            <person name="Brachmann A."/>
            <person name="Corradi N."/>
        </authorList>
    </citation>
    <scope>NUCLEOTIDE SEQUENCE [LARGE SCALE GENOMIC DNA]</scope>
    <source>
        <strain evidence="3 4">A4</strain>
    </source>
</reference>
<sequence length="558" mass="64478">MDIQFTPCERSTTDYPVTPISPSVDSPIDDLFESSLPADLSSCENDDHFLSSPGTPPPPAEDYYDSDRNFDMNMYLVYQKSMEAYLDYIEAIEEDAYNAASFVSSSNSPSFTEFSVPSRFSGVVNNTTLVFLSDSDDESVDSDDESSFLIFDEETFTYYETEWINFSRSVYFSSIPLYTRSPSFGLDLVIISSRPLFSSLPPPSLLDQRVICGRRMFWKLCVRFTNLGELLLVPPLSTADFKSYDRIYRPQPSIYDQITRFACLFEIFAGLLLFVRRILGFLHYSFRCIYISSFQQILIAKLRYSSSADVLLSYLQSRVLSQFGVLLPAGFTGVVEQSSSEDDDNDTEIVDEILQEESSSNESETNIEGENSNKRKRRSEKRINNIEKSNKRKKIRIEDETEAFKRLLKDLCTPVTEEQIVEQEDVENMTLEGLFIRAERGSQELIKYWFDVGKEFRDEIKRIKDGTNKKEKTIRSDIYNRMEENLKGRTRNAIKLRLTRAENIYKLFKGIGGKEKINRMRNTCMSTIIELKFKEGEVDELIRKVNEIEEERNSIIEE</sequence>
<evidence type="ECO:0000313" key="4">
    <source>
        <dbReference type="Proteomes" id="UP000234323"/>
    </source>
</evidence>
<dbReference type="VEuPathDB" id="FungiDB:RhiirFUN_013198"/>
<feature type="compositionally biased region" description="Low complexity" evidence="2">
    <location>
        <begin position="356"/>
        <end position="370"/>
    </location>
</feature>
<dbReference type="VEuPathDB" id="FungiDB:RhiirA1_473835"/>
<evidence type="ECO:0000256" key="1">
    <source>
        <dbReference type="SAM" id="Coils"/>
    </source>
</evidence>
<name>A0A2I1HSI5_9GLOM</name>
<dbReference type="Proteomes" id="UP000234323">
    <property type="component" value="Unassembled WGS sequence"/>
</dbReference>
<feature type="region of interest" description="Disordered" evidence="2">
    <location>
        <begin position="354"/>
        <end position="385"/>
    </location>
</feature>
<protein>
    <submittedName>
        <fullName evidence="3">Uncharacterized protein</fullName>
    </submittedName>
</protein>
<keyword evidence="1" id="KW-0175">Coiled coil</keyword>
<keyword evidence="4" id="KW-1185">Reference proteome</keyword>
<dbReference type="EMBL" id="LLXI01005945">
    <property type="protein sequence ID" value="PKY61830.1"/>
    <property type="molecule type" value="Genomic_DNA"/>
</dbReference>
<organism evidence="3 4">
    <name type="scientific">Rhizophagus irregularis</name>
    <dbReference type="NCBI Taxonomy" id="588596"/>
    <lineage>
        <taxon>Eukaryota</taxon>
        <taxon>Fungi</taxon>
        <taxon>Fungi incertae sedis</taxon>
        <taxon>Mucoromycota</taxon>
        <taxon>Glomeromycotina</taxon>
        <taxon>Glomeromycetes</taxon>
        <taxon>Glomerales</taxon>
        <taxon>Glomeraceae</taxon>
        <taxon>Rhizophagus</taxon>
    </lineage>
</organism>
<feature type="compositionally biased region" description="Polar residues" evidence="2">
    <location>
        <begin position="9"/>
        <end position="24"/>
    </location>
</feature>